<reference evidence="1 2" key="1">
    <citation type="submission" date="2019-09" db="EMBL/GenBank/DDBJ databases">
        <authorList>
            <person name="Chandra G."/>
            <person name="Truman W A."/>
        </authorList>
    </citation>
    <scope>NUCLEOTIDE SEQUENCE [LARGE SCALE GENOMIC DNA]</scope>
    <source>
        <strain evidence="1">PS925</strain>
    </source>
</reference>
<dbReference type="AlphaFoldDB" id="A0A5E6SGY0"/>
<evidence type="ECO:0000313" key="2">
    <source>
        <dbReference type="Proteomes" id="UP000412311"/>
    </source>
</evidence>
<accession>A0A5E6SGY0</accession>
<name>A0A5E6SGY0_PSEFL</name>
<proteinExistence type="predicted"/>
<sequence>MDTALSTAKYAGFDTGEKYQLKVFYLTLYWYG</sequence>
<protein>
    <submittedName>
        <fullName evidence="1">Uncharacterized protein</fullName>
    </submittedName>
</protein>
<gene>
    <name evidence="1" type="ORF">PS925_01278</name>
</gene>
<organism evidence="1 2">
    <name type="scientific">Pseudomonas fluorescens</name>
    <dbReference type="NCBI Taxonomy" id="294"/>
    <lineage>
        <taxon>Bacteria</taxon>
        <taxon>Pseudomonadati</taxon>
        <taxon>Pseudomonadota</taxon>
        <taxon>Gammaproteobacteria</taxon>
        <taxon>Pseudomonadales</taxon>
        <taxon>Pseudomonadaceae</taxon>
        <taxon>Pseudomonas</taxon>
    </lineage>
</organism>
<dbReference type="Proteomes" id="UP000412311">
    <property type="component" value="Unassembled WGS sequence"/>
</dbReference>
<evidence type="ECO:0000313" key="1">
    <source>
        <dbReference type="EMBL" id="VVP89816.1"/>
    </source>
</evidence>
<dbReference type="EMBL" id="CABVJG010000003">
    <property type="protein sequence ID" value="VVP89816.1"/>
    <property type="molecule type" value="Genomic_DNA"/>
</dbReference>